<protein>
    <recommendedName>
        <fullName evidence="2">NADP-dependent oxidoreductase domain-containing protein</fullName>
    </recommendedName>
</protein>
<reference key="2">
    <citation type="submission" date="2011-08" db="EMBL/GenBank/DDBJ databases">
        <title>Genome sequence of Naumovozyma castellii.</title>
        <authorList>
            <person name="Gordon J.L."/>
            <person name="Armisen D."/>
            <person name="Proux-Wera E."/>
            <person name="OhEigeartaigh S.S."/>
            <person name="Byrne K.P."/>
            <person name="Wolfe K.H."/>
        </authorList>
    </citation>
    <scope>NUCLEOTIDE SEQUENCE</scope>
    <source>
        <strain>Type strain:CBS 4309</strain>
    </source>
</reference>
<dbReference type="FunFam" id="3.20.20.100:FF:000004">
    <property type="entry name" value="Oxidoreductase, aldo/keto reductase"/>
    <property type="match status" value="1"/>
</dbReference>
<dbReference type="CDD" id="cd19079">
    <property type="entry name" value="AKR_EcYajO-like"/>
    <property type="match status" value="1"/>
</dbReference>
<dbReference type="OrthoDB" id="48988at2759"/>
<dbReference type="STRING" id="1064592.G0VCM5"/>
<keyword evidence="1" id="KW-0560">Oxidoreductase</keyword>
<dbReference type="Proteomes" id="UP000001640">
    <property type="component" value="Chromosome 3"/>
</dbReference>
<gene>
    <name evidence="3" type="primary">NCAS0C02450</name>
    <name evidence="3" type="ordered locus">NCAS_0C02450</name>
</gene>
<keyword evidence="4" id="KW-1185">Reference proteome</keyword>
<evidence type="ECO:0000256" key="1">
    <source>
        <dbReference type="ARBA" id="ARBA00023002"/>
    </source>
</evidence>
<evidence type="ECO:0000313" key="4">
    <source>
        <dbReference type="Proteomes" id="UP000001640"/>
    </source>
</evidence>
<evidence type="ECO:0000259" key="2">
    <source>
        <dbReference type="Pfam" id="PF00248"/>
    </source>
</evidence>
<organism evidence="3 4">
    <name type="scientific">Naumovozyma castellii</name>
    <name type="common">Yeast</name>
    <name type="synonym">Saccharomyces castellii</name>
    <dbReference type="NCBI Taxonomy" id="27288"/>
    <lineage>
        <taxon>Eukaryota</taxon>
        <taxon>Fungi</taxon>
        <taxon>Dikarya</taxon>
        <taxon>Ascomycota</taxon>
        <taxon>Saccharomycotina</taxon>
        <taxon>Saccharomycetes</taxon>
        <taxon>Saccharomycetales</taxon>
        <taxon>Saccharomycetaceae</taxon>
        <taxon>Naumovozyma</taxon>
    </lineage>
</organism>
<dbReference type="GeneID" id="96902818"/>
<name>G0VCM5_NAUCA</name>
<dbReference type="EMBL" id="HE576754">
    <property type="protein sequence ID" value="CCC69235.1"/>
    <property type="molecule type" value="Genomic_DNA"/>
</dbReference>
<dbReference type="InterPro" id="IPR050523">
    <property type="entry name" value="AKR_Detox_Biosynth"/>
</dbReference>
<dbReference type="HOGENOM" id="CLU_023205_2_0_1"/>
<dbReference type="RefSeq" id="XP_003675601.1">
    <property type="nucleotide sequence ID" value="XM_003675553.1"/>
</dbReference>
<dbReference type="InterPro" id="IPR023210">
    <property type="entry name" value="NADP_OxRdtase_dom"/>
</dbReference>
<reference evidence="3 4" key="1">
    <citation type="journal article" date="2011" name="Proc. Natl. Acad. Sci. U.S.A.">
        <title>Evolutionary erosion of yeast sex chromosomes by mating-type switching accidents.</title>
        <authorList>
            <person name="Gordon J.L."/>
            <person name="Armisen D."/>
            <person name="Proux-Wera E."/>
            <person name="Oheigeartaigh S.S."/>
            <person name="Byrne K.P."/>
            <person name="Wolfe K.H."/>
        </authorList>
    </citation>
    <scope>NUCLEOTIDE SEQUENCE [LARGE SCALE GENOMIC DNA]</scope>
    <source>
        <strain evidence="4">ATCC 76901 / BCRC 22586 / CBS 4309 / NBRC 1992 / NRRL Y-12630</strain>
    </source>
</reference>
<dbReference type="GO" id="GO:0005829">
    <property type="term" value="C:cytosol"/>
    <property type="evidence" value="ECO:0007669"/>
    <property type="project" value="UniProtKB-ARBA"/>
</dbReference>
<feature type="domain" description="NADP-dependent oxidoreductase" evidence="2">
    <location>
        <begin position="18"/>
        <end position="334"/>
    </location>
</feature>
<dbReference type="eggNOG" id="KOG1575">
    <property type="taxonomic scope" value="Eukaryota"/>
</dbReference>
<dbReference type="FunCoup" id="G0VCM5">
    <property type="interactions" value="170"/>
</dbReference>
<proteinExistence type="predicted"/>
<dbReference type="AlphaFoldDB" id="G0VCM5"/>
<dbReference type="PANTHER" id="PTHR43364:SF15">
    <property type="entry name" value="ARYL-ALCOHOL DEHYDROGENASE AAD16-RELATED"/>
    <property type="match status" value="1"/>
</dbReference>
<sequence length="343" mass="38848">MSLVKQVRLGKSGLKVSPIIVGCMTYGSKNWANWVLEDKEEIFKILKHCYDNGLRTFDTADVYSNGTSERILGEFLKRFNIKRETVVIMSKIFFPVDESLDLHQGSKVDQEYIDLQLSFQQGLNRKHIMAGVANSVERLGTYIDILQIHRLDKEASMEEIMRSLNDVVVSGQVRYIGASSMLATEFAELQFIAKQNGWFQFINVQSYYNVLNREDENELIPFCKKHGVGLTVWSPNARGVLTRPADKTGTRMLSDPTFIKMGLDKLDESDKEIIGVVEAIAKKKGISMAMVSMAWILNKGANAIAGLNSIERVDEAIRAIDVKFTVEELELLEKPYKPKRRVV</sequence>
<dbReference type="Pfam" id="PF00248">
    <property type="entry name" value="Aldo_ket_red"/>
    <property type="match status" value="1"/>
</dbReference>
<accession>G0VCM5</accession>
<dbReference type="KEGG" id="ncs:NCAS_0C02450"/>
<dbReference type="OMA" id="FNRMRPG"/>
<dbReference type="InterPro" id="IPR036812">
    <property type="entry name" value="NAD(P)_OxRdtase_dom_sf"/>
</dbReference>
<dbReference type="Gene3D" id="3.20.20.100">
    <property type="entry name" value="NADP-dependent oxidoreductase domain"/>
    <property type="match status" value="1"/>
</dbReference>
<evidence type="ECO:0000313" key="3">
    <source>
        <dbReference type="EMBL" id="CCC69235.1"/>
    </source>
</evidence>
<dbReference type="PANTHER" id="PTHR43364">
    <property type="entry name" value="NADH-SPECIFIC METHYLGLYOXAL REDUCTASE-RELATED"/>
    <property type="match status" value="1"/>
</dbReference>
<dbReference type="InParanoid" id="G0VCM5"/>
<dbReference type="GO" id="GO:0016491">
    <property type="term" value="F:oxidoreductase activity"/>
    <property type="evidence" value="ECO:0007669"/>
    <property type="project" value="UniProtKB-KW"/>
</dbReference>
<dbReference type="SUPFAM" id="SSF51430">
    <property type="entry name" value="NAD(P)-linked oxidoreductase"/>
    <property type="match status" value="1"/>
</dbReference>